<dbReference type="EMBL" id="MU253809">
    <property type="protein sequence ID" value="KAG9246307.1"/>
    <property type="molecule type" value="Genomic_DNA"/>
</dbReference>
<keyword evidence="4" id="KW-0554">One-carbon metabolism</keyword>
<reference evidence="14" key="1">
    <citation type="journal article" date="2021" name="IMA Fungus">
        <title>Genomic characterization of three marine fungi, including Emericellopsis atlantica sp. nov. with signatures of a generalist lifestyle and marine biomass degradation.</title>
        <authorList>
            <person name="Hagestad O.C."/>
            <person name="Hou L."/>
            <person name="Andersen J.H."/>
            <person name="Hansen E.H."/>
            <person name="Altermark B."/>
            <person name="Li C."/>
            <person name="Kuhnert E."/>
            <person name="Cox R.J."/>
            <person name="Crous P.W."/>
            <person name="Spatafora J.W."/>
            <person name="Lail K."/>
            <person name="Amirebrahimi M."/>
            <person name="Lipzen A."/>
            <person name="Pangilinan J."/>
            <person name="Andreopoulos W."/>
            <person name="Hayes R.D."/>
            <person name="Ng V."/>
            <person name="Grigoriev I.V."/>
            <person name="Jackson S.A."/>
            <person name="Sutton T.D.S."/>
            <person name="Dobson A.D.W."/>
            <person name="Rama T."/>
        </authorList>
    </citation>
    <scope>NUCLEOTIDE SEQUENCE</scope>
    <source>
        <strain evidence="14">TRa3180A</strain>
    </source>
</reference>
<dbReference type="Gene3D" id="3.40.1190.10">
    <property type="entry name" value="Mur-like, catalytic domain"/>
    <property type="match status" value="1"/>
</dbReference>
<accession>A0A9P7Z6M7</accession>
<keyword evidence="8" id="KW-0067">ATP-binding</keyword>
<dbReference type="InterPro" id="IPR001645">
    <property type="entry name" value="Folylpolyglutamate_synth"/>
</dbReference>
<evidence type="ECO:0000259" key="13">
    <source>
        <dbReference type="Pfam" id="PF08245"/>
    </source>
</evidence>
<dbReference type="GO" id="GO:0006730">
    <property type="term" value="P:one-carbon metabolic process"/>
    <property type="evidence" value="ECO:0007669"/>
    <property type="project" value="UniProtKB-KW"/>
</dbReference>
<evidence type="ECO:0000256" key="4">
    <source>
        <dbReference type="ARBA" id="ARBA00022563"/>
    </source>
</evidence>
<evidence type="ECO:0000256" key="7">
    <source>
        <dbReference type="ARBA" id="ARBA00022741"/>
    </source>
</evidence>
<dbReference type="Gene3D" id="3.90.190.20">
    <property type="entry name" value="Mur ligase, C-terminal domain"/>
    <property type="match status" value="1"/>
</dbReference>
<dbReference type="GO" id="GO:0005524">
    <property type="term" value="F:ATP binding"/>
    <property type="evidence" value="ECO:0007669"/>
    <property type="project" value="UniProtKB-KW"/>
</dbReference>
<keyword evidence="9" id="KW-0460">Magnesium</keyword>
<dbReference type="GO" id="GO:0005739">
    <property type="term" value="C:mitochondrion"/>
    <property type="evidence" value="ECO:0007669"/>
    <property type="project" value="TreeGrafter"/>
</dbReference>
<dbReference type="SUPFAM" id="SSF53623">
    <property type="entry name" value="MurD-like peptide ligases, catalytic domain"/>
    <property type="match status" value="1"/>
</dbReference>
<organism evidence="14 15">
    <name type="scientific">Calycina marina</name>
    <dbReference type="NCBI Taxonomy" id="1763456"/>
    <lineage>
        <taxon>Eukaryota</taxon>
        <taxon>Fungi</taxon>
        <taxon>Dikarya</taxon>
        <taxon>Ascomycota</taxon>
        <taxon>Pezizomycotina</taxon>
        <taxon>Leotiomycetes</taxon>
        <taxon>Helotiales</taxon>
        <taxon>Pezizellaceae</taxon>
        <taxon>Calycina</taxon>
    </lineage>
</organism>
<keyword evidence="6" id="KW-0479">Metal-binding</keyword>
<dbReference type="AlphaFoldDB" id="A0A9P7Z6M7"/>
<evidence type="ECO:0000256" key="5">
    <source>
        <dbReference type="ARBA" id="ARBA00022598"/>
    </source>
</evidence>
<dbReference type="SUPFAM" id="SSF53244">
    <property type="entry name" value="MurD-like peptide ligases, peptide-binding domain"/>
    <property type="match status" value="1"/>
</dbReference>
<evidence type="ECO:0000256" key="3">
    <source>
        <dbReference type="ARBA" id="ARBA00013025"/>
    </source>
</evidence>
<dbReference type="InterPro" id="IPR036615">
    <property type="entry name" value="Mur_ligase_C_dom_sf"/>
</dbReference>
<dbReference type="Pfam" id="PF08245">
    <property type="entry name" value="Mur_ligase_M"/>
    <property type="match status" value="1"/>
</dbReference>
<dbReference type="GO" id="GO:0005829">
    <property type="term" value="C:cytosol"/>
    <property type="evidence" value="ECO:0007669"/>
    <property type="project" value="TreeGrafter"/>
</dbReference>
<dbReference type="InterPro" id="IPR013221">
    <property type="entry name" value="Mur_ligase_cen"/>
</dbReference>
<dbReference type="NCBIfam" id="TIGR01499">
    <property type="entry name" value="folC"/>
    <property type="match status" value="1"/>
</dbReference>
<evidence type="ECO:0000256" key="11">
    <source>
        <dbReference type="ARBA" id="ARBA00030876"/>
    </source>
</evidence>
<evidence type="ECO:0000256" key="1">
    <source>
        <dbReference type="ARBA" id="ARBA00005150"/>
    </source>
</evidence>
<protein>
    <recommendedName>
        <fullName evidence="3">tetrahydrofolate synthase</fullName>
        <ecNumber evidence="3">6.3.2.17</ecNumber>
    </recommendedName>
    <alternativeName>
        <fullName evidence="11">Folylpoly-gamma-glutamate synthetase</fullName>
    </alternativeName>
    <alternativeName>
        <fullName evidence="10">Tetrahydrofolylpolyglutamate synthase</fullName>
    </alternativeName>
</protein>
<name>A0A9P7Z6M7_9HELO</name>
<dbReference type="PANTHER" id="PTHR11136:SF5">
    <property type="entry name" value="FOLYLPOLYGLUTAMATE SYNTHASE, MITOCHONDRIAL"/>
    <property type="match status" value="1"/>
</dbReference>
<dbReference type="OrthoDB" id="5212574at2759"/>
<evidence type="ECO:0000256" key="10">
    <source>
        <dbReference type="ARBA" id="ARBA00030592"/>
    </source>
</evidence>
<feature type="domain" description="Mur ligase central" evidence="13">
    <location>
        <begin position="74"/>
        <end position="261"/>
    </location>
</feature>
<dbReference type="PANTHER" id="PTHR11136">
    <property type="entry name" value="FOLYLPOLYGLUTAMATE SYNTHASE-RELATED"/>
    <property type="match status" value="1"/>
</dbReference>
<proteinExistence type="inferred from homology"/>
<evidence type="ECO:0000256" key="2">
    <source>
        <dbReference type="ARBA" id="ARBA00008276"/>
    </source>
</evidence>
<evidence type="ECO:0000313" key="14">
    <source>
        <dbReference type="EMBL" id="KAG9246307.1"/>
    </source>
</evidence>
<dbReference type="Proteomes" id="UP000887226">
    <property type="component" value="Unassembled WGS sequence"/>
</dbReference>
<dbReference type="EC" id="6.3.2.17" evidence="3"/>
<evidence type="ECO:0000256" key="9">
    <source>
        <dbReference type="ARBA" id="ARBA00022842"/>
    </source>
</evidence>
<comment type="pathway">
    <text evidence="1">Cofactor biosynthesis; tetrahydrofolylpolyglutamate biosynthesis.</text>
</comment>
<dbReference type="GO" id="GO:0004326">
    <property type="term" value="F:tetrahydrofolylpolyglutamate synthase activity"/>
    <property type="evidence" value="ECO:0007669"/>
    <property type="project" value="UniProtKB-EC"/>
</dbReference>
<keyword evidence="5" id="KW-0436">Ligase</keyword>
<comment type="caution">
    <text evidence="14">The sequence shown here is derived from an EMBL/GenBank/DDBJ whole genome shotgun (WGS) entry which is preliminary data.</text>
</comment>
<keyword evidence="15" id="KW-1185">Reference proteome</keyword>
<sequence length="546" mass="61745">MDRSFKRAIKLLNIVKRPARPKINPPKDILGLETANIINKSNVKGVPSLFGMIEWLSELGHSMDDINNLNVIHVAGTKGKGSTCAFIDSFLRTHGNRTGFPRKVGLYTSPHLVEPQERIRINFRPLLKDIFAKNFFEIDDTLSKNVHNTPRPRRLQLFALLAFHTFIKEGVDAAVIETHHGGEYDSTNFVKKPVATVVTSLGLDHTKQLGSTIDQIAWHKAGIFKPGVPAFSPPQEPEAAEMLQKRASEKNAKLNFVADDHDLPENVTQLTPDVQRTNASVAMAAVRSFLDQRSNPKALIYQEDIQKGIKQFKWPGRFQIVDQGDYQWYFDSAHNEMSVEVAAKCDSLRRLKVVIFSLLSDQRDGTKVVEALGSALKKARVKIDHIIFTTYVRDPGNTPEERENTILPIIKDKEMAKLIREYEICWRKNNCQNKSSVGFELTIRDALQWGKGVVQYTKHADLIPRGAQILVTGSQHLVGTALDLMMKDDLLENSTTPEVKEELFKENYEWQAPIMSNMMRRYQIQPEAKRLKDRTDGQNVSAGSKP</sequence>
<gene>
    <name evidence="14" type="ORF">BJ878DRAFT_540403</name>
</gene>
<dbReference type="InterPro" id="IPR036565">
    <property type="entry name" value="Mur-like_cat_sf"/>
</dbReference>
<evidence type="ECO:0000256" key="12">
    <source>
        <dbReference type="ARBA" id="ARBA00047493"/>
    </source>
</evidence>
<comment type="similarity">
    <text evidence="2">Belongs to the folylpolyglutamate synthase family.</text>
</comment>
<evidence type="ECO:0000313" key="15">
    <source>
        <dbReference type="Proteomes" id="UP000887226"/>
    </source>
</evidence>
<evidence type="ECO:0000256" key="8">
    <source>
        <dbReference type="ARBA" id="ARBA00022840"/>
    </source>
</evidence>
<comment type="catalytic activity">
    <reaction evidence="12">
        <text>(6S)-5,6,7,8-tetrahydrofolyl-(gamma-L-Glu)(n) + L-glutamate + ATP = (6S)-5,6,7,8-tetrahydrofolyl-(gamma-L-Glu)(n+1) + ADP + phosphate + H(+)</text>
        <dbReference type="Rhea" id="RHEA:10580"/>
        <dbReference type="Rhea" id="RHEA-COMP:14738"/>
        <dbReference type="Rhea" id="RHEA-COMP:14740"/>
        <dbReference type="ChEBI" id="CHEBI:15378"/>
        <dbReference type="ChEBI" id="CHEBI:29985"/>
        <dbReference type="ChEBI" id="CHEBI:30616"/>
        <dbReference type="ChEBI" id="CHEBI:43474"/>
        <dbReference type="ChEBI" id="CHEBI:141005"/>
        <dbReference type="ChEBI" id="CHEBI:456216"/>
        <dbReference type="EC" id="6.3.2.17"/>
    </reaction>
</comment>
<evidence type="ECO:0000256" key="6">
    <source>
        <dbReference type="ARBA" id="ARBA00022723"/>
    </source>
</evidence>
<dbReference type="GO" id="GO:0046872">
    <property type="term" value="F:metal ion binding"/>
    <property type="evidence" value="ECO:0007669"/>
    <property type="project" value="UniProtKB-KW"/>
</dbReference>
<keyword evidence="7" id="KW-0547">Nucleotide-binding</keyword>